<dbReference type="PROSITE" id="PS50271">
    <property type="entry name" value="ZF_UBP"/>
    <property type="match status" value="1"/>
</dbReference>
<dbReference type="SUPFAM" id="SSF57850">
    <property type="entry name" value="RING/U-box"/>
    <property type="match status" value="1"/>
</dbReference>
<dbReference type="GO" id="GO:0004843">
    <property type="term" value="F:cysteine-type deubiquitinase activity"/>
    <property type="evidence" value="ECO:0007669"/>
    <property type="project" value="InterPro"/>
</dbReference>
<keyword evidence="8" id="KW-0539">Nucleus</keyword>
<evidence type="ECO:0000313" key="13">
    <source>
        <dbReference type="Proteomes" id="UP000030745"/>
    </source>
</evidence>
<dbReference type="InterPro" id="IPR050185">
    <property type="entry name" value="Ub_carboxyl-term_hydrolase"/>
</dbReference>
<dbReference type="EMBL" id="KK583293">
    <property type="protein sequence ID" value="KDO21193.1"/>
    <property type="molecule type" value="Genomic_DNA"/>
</dbReference>
<dbReference type="Gene3D" id="3.30.40.10">
    <property type="entry name" value="Zinc/RING finger domain, C3HC4 (zinc finger)"/>
    <property type="match status" value="1"/>
</dbReference>
<evidence type="ECO:0000256" key="3">
    <source>
        <dbReference type="ARBA" id="ARBA00022723"/>
    </source>
</evidence>
<dbReference type="SMART" id="SM00290">
    <property type="entry name" value="ZnF_UBP"/>
    <property type="match status" value="1"/>
</dbReference>
<evidence type="ECO:0008006" key="14">
    <source>
        <dbReference type="Google" id="ProtNLM"/>
    </source>
</evidence>
<evidence type="ECO:0000256" key="7">
    <source>
        <dbReference type="ARBA" id="ARBA00023187"/>
    </source>
</evidence>
<dbReference type="Pfam" id="PF00443">
    <property type="entry name" value="UCH"/>
    <property type="match status" value="1"/>
</dbReference>
<dbReference type="OrthoDB" id="10263353at2759"/>
<keyword evidence="2" id="KW-0507">mRNA processing</keyword>
<evidence type="ECO:0000256" key="6">
    <source>
        <dbReference type="ARBA" id="ARBA00022833"/>
    </source>
</evidence>
<dbReference type="Proteomes" id="UP000030745">
    <property type="component" value="Unassembled WGS sequence"/>
</dbReference>
<name>A0A067BSI9_SAPPC</name>
<dbReference type="Pfam" id="PF02148">
    <property type="entry name" value="zf-UBP"/>
    <property type="match status" value="1"/>
</dbReference>
<dbReference type="InterPro" id="IPR001607">
    <property type="entry name" value="Znf_UBP"/>
</dbReference>
<dbReference type="InterPro" id="IPR001394">
    <property type="entry name" value="Peptidase_C19_UCH"/>
</dbReference>
<evidence type="ECO:0000256" key="8">
    <source>
        <dbReference type="ARBA" id="ARBA00023242"/>
    </source>
</evidence>
<dbReference type="GeneID" id="24133122"/>
<dbReference type="InterPro" id="IPR013083">
    <property type="entry name" value="Znf_RING/FYVE/PHD"/>
</dbReference>
<protein>
    <recommendedName>
        <fullName evidence="14">USP domain-containing protein</fullName>
    </recommendedName>
</protein>
<dbReference type="PANTHER" id="PTHR21646:SF16">
    <property type="entry name" value="U4_U6.U5 TRI-SNRNP-ASSOCIATED PROTEIN 2"/>
    <property type="match status" value="1"/>
</dbReference>
<dbReference type="PANTHER" id="PTHR21646">
    <property type="entry name" value="UBIQUITIN CARBOXYL-TERMINAL HYDROLASE"/>
    <property type="match status" value="1"/>
</dbReference>
<keyword evidence="5 9" id="KW-0863">Zinc-finger</keyword>
<dbReference type="GO" id="GO:0005681">
    <property type="term" value="C:spliceosomal complex"/>
    <property type="evidence" value="ECO:0007669"/>
    <property type="project" value="UniProtKB-KW"/>
</dbReference>
<dbReference type="GO" id="GO:0008270">
    <property type="term" value="F:zinc ion binding"/>
    <property type="evidence" value="ECO:0007669"/>
    <property type="project" value="UniProtKB-KW"/>
</dbReference>
<evidence type="ECO:0000259" key="10">
    <source>
        <dbReference type="PROSITE" id="PS50235"/>
    </source>
</evidence>
<keyword evidence="4" id="KW-0747">Spliceosome</keyword>
<sequence>MSKRKEPEPDDETPATSMNKRKRCPYLDTVKPQLLDFDFEKVCSVSLSAQNAYACLVCGKYFQGRGPKTHAYMHALQSFHHVFINLSTDKIYCLPDNYEVNDLSLLPIQHALRPTFTTEQIAHMDANRKLAQDSFGVSYLPGFIGLNNLKKTDYVSVVLHALAHVPPLRDYFLEPANYMAAVAKTKSSLVVRFGEMMRKMWSPHNIKNTISPHEIVQEISVASKKRFHIGEQKDALEFLSWFLNELHRGVGGTRKQGSSIIHDVFQGTVQVKTLSDGAAAGVTKATTPFLFLSLDLPPTPLFKDSQGGNVIPQVPLFTVLEKFNGEKITHVFQGAVRQQKQYTLETLPQYLIFHIHRFTKNNFFTEKNPTIVNFPVKNLEMSDHVELGMSSDAIAAMSIGELKALLASLGGSSAGILERQHLVTSVLSKLPSTKYNLVANVCHDSPPTIGQATTAVNMDPLADGSYRVHVQNRATDQWYELQDLHVQETMPQLIGISESYLLIYERQAAN</sequence>
<dbReference type="CDD" id="cd02669">
    <property type="entry name" value="Peptidase_C19M"/>
    <property type="match status" value="1"/>
</dbReference>
<dbReference type="VEuPathDB" id="FungiDB:SPRG_11050"/>
<dbReference type="KEGG" id="spar:SPRG_11050"/>
<keyword evidence="7" id="KW-0508">mRNA splicing</keyword>
<dbReference type="InterPro" id="IPR028889">
    <property type="entry name" value="USP"/>
</dbReference>
<evidence type="ECO:0000256" key="2">
    <source>
        <dbReference type="ARBA" id="ARBA00022664"/>
    </source>
</evidence>
<dbReference type="Gene3D" id="3.90.70.10">
    <property type="entry name" value="Cysteine proteinases"/>
    <property type="match status" value="1"/>
</dbReference>
<keyword evidence="13" id="KW-1185">Reference proteome</keyword>
<feature type="domain" description="UBP-type" evidence="11">
    <location>
        <begin position="22"/>
        <end position="119"/>
    </location>
</feature>
<organism evidence="12 13">
    <name type="scientific">Saprolegnia parasitica (strain CBS 223.65)</name>
    <dbReference type="NCBI Taxonomy" id="695850"/>
    <lineage>
        <taxon>Eukaryota</taxon>
        <taxon>Sar</taxon>
        <taxon>Stramenopiles</taxon>
        <taxon>Oomycota</taxon>
        <taxon>Saprolegniomycetes</taxon>
        <taxon>Saprolegniales</taxon>
        <taxon>Saprolegniaceae</taxon>
        <taxon>Saprolegnia</taxon>
    </lineage>
</organism>
<dbReference type="InterPro" id="IPR038765">
    <property type="entry name" value="Papain-like_cys_pep_sf"/>
</dbReference>
<keyword evidence="3" id="KW-0479">Metal-binding</keyword>
<dbReference type="GO" id="GO:0000245">
    <property type="term" value="P:spliceosomal complex assembly"/>
    <property type="evidence" value="ECO:0007669"/>
    <property type="project" value="InterPro"/>
</dbReference>
<evidence type="ECO:0000313" key="12">
    <source>
        <dbReference type="EMBL" id="KDO21193.1"/>
    </source>
</evidence>
<evidence type="ECO:0000256" key="5">
    <source>
        <dbReference type="ARBA" id="ARBA00022771"/>
    </source>
</evidence>
<evidence type="ECO:0000256" key="9">
    <source>
        <dbReference type="PROSITE-ProRule" id="PRU00502"/>
    </source>
</evidence>
<comment type="subcellular location">
    <subcellularLocation>
        <location evidence="1">Nucleus</location>
    </subcellularLocation>
</comment>
<dbReference type="OMA" id="QLRRFKC"/>
<evidence type="ECO:0000256" key="1">
    <source>
        <dbReference type="ARBA" id="ARBA00004123"/>
    </source>
</evidence>
<dbReference type="STRING" id="695850.A0A067BSI9"/>
<dbReference type="SUPFAM" id="SSF54001">
    <property type="entry name" value="Cysteine proteinases"/>
    <property type="match status" value="1"/>
</dbReference>
<proteinExistence type="predicted"/>
<dbReference type="PROSITE" id="PS50235">
    <property type="entry name" value="USP_3"/>
    <property type="match status" value="1"/>
</dbReference>
<feature type="domain" description="USP" evidence="10">
    <location>
        <begin position="144"/>
        <end position="507"/>
    </location>
</feature>
<dbReference type="InterPro" id="IPR033809">
    <property type="entry name" value="USP39"/>
</dbReference>
<dbReference type="GO" id="GO:0016579">
    <property type="term" value="P:protein deubiquitination"/>
    <property type="evidence" value="ECO:0007669"/>
    <property type="project" value="InterPro"/>
</dbReference>
<reference evidence="12 13" key="1">
    <citation type="journal article" date="2013" name="PLoS Genet.">
        <title>Distinctive expansion of potential virulence genes in the genome of the oomycete fish pathogen Saprolegnia parasitica.</title>
        <authorList>
            <person name="Jiang R.H."/>
            <person name="de Bruijn I."/>
            <person name="Haas B.J."/>
            <person name="Belmonte R."/>
            <person name="Lobach L."/>
            <person name="Christie J."/>
            <person name="van den Ackerveken G."/>
            <person name="Bottin A."/>
            <person name="Bulone V."/>
            <person name="Diaz-Moreno S.M."/>
            <person name="Dumas B."/>
            <person name="Fan L."/>
            <person name="Gaulin E."/>
            <person name="Govers F."/>
            <person name="Grenville-Briggs L.J."/>
            <person name="Horner N.R."/>
            <person name="Levin J.Z."/>
            <person name="Mammella M."/>
            <person name="Meijer H.J."/>
            <person name="Morris P."/>
            <person name="Nusbaum C."/>
            <person name="Oome S."/>
            <person name="Phillips A.J."/>
            <person name="van Rooyen D."/>
            <person name="Rzeszutek E."/>
            <person name="Saraiva M."/>
            <person name="Secombes C.J."/>
            <person name="Seidl M.F."/>
            <person name="Snel B."/>
            <person name="Stassen J.H."/>
            <person name="Sykes S."/>
            <person name="Tripathy S."/>
            <person name="van den Berg H."/>
            <person name="Vega-Arreguin J.C."/>
            <person name="Wawra S."/>
            <person name="Young S.K."/>
            <person name="Zeng Q."/>
            <person name="Dieguez-Uribeondo J."/>
            <person name="Russ C."/>
            <person name="Tyler B.M."/>
            <person name="van West P."/>
        </authorList>
    </citation>
    <scope>NUCLEOTIDE SEQUENCE [LARGE SCALE GENOMIC DNA]</scope>
    <source>
        <strain evidence="12 13">CBS 223.65</strain>
    </source>
</reference>
<dbReference type="RefSeq" id="XP_012208101.1">
    <property type="nucleotide sequence ID" value="XM_012352711.1"/>
</dbReference>
<evidence type="ECO:0000256" key="4">
    <source>
        <dbReference type="ARBA" id="ARBA00022728"/>
    </source>
</evidence>
<dbReference type="AlphaFoldDB" id="A0A067BSI9"/>
<accession>A0A067BSI9</accession>
<gene>
    <name evidence="12" type="ORF">SPRG_11050</name>
</gene>
<keyword evidence="6" id="KW-0862">Zinc</keyword>
<evidence type="ECO:0000259" key="11">
    <source>
        <dbReference type="PROSITE" id="PS50271"/>
    </source>
</evidence>